<evidence type="ECO:0000313" key="1">
    <source>
        <dbReference type="EMBL" id="CAB3809372.1"/>
    </source>
</evidence>
<protein>
    <recommendedName>
        <fullName evidence="3">Resolvase/invertase-type recombinase catalytic domain-containing protein</fullName>
    </recommendedName>
</protein>
<reference evidence="1 2" key="1">
    <citation type="submission" date="2020-04" db="EMBL/GenBank/DDBJ databases">
        <authorList>
            <person name="De Canck E."/>
        </authorList>
    </citation>
    <scope>NUCLEOTIDE SEQUENCE [LARGE SCALE GENOMIC DNA]</scope>
    <source>
        <strain evidence="1 2">LMG 28138</strain>
    </source>
</reference>
<keyword evidence="2" id="KW-1185">Reference proteome</keyword>
<proteinExistence type="predicted"/>
<accession>A0A6S7CGW9</accession>
<dbReference type="Proteomes" id="UP000494115">
    <property type="component" value="Unassembled WGS sequence"/>
</dbReference>
<dbReference type="EMBL" id="CADIKM010000173">
    <property type="protein sequence ID" value="CAB3809372.1"/>
    <property type="molecule type" value="Genomic_DNA"/>
</dbReference>
<sequence length="134" mass="14904">MTNDERLPALLLKRKAVVYVRQSTQTQVQMNVESKRRQYDLDRKPSDADSVTLKSSTTISGARRAVWWLDRASSVWSRCCVPAWSERYCARTPHVSLGTGATGIIFWSSVVLSKRASSTSTVCTIRAGQTTACC</sequence>
<evidence type="ECO:0000313" key="2">
    <source>
        <dbReference type="Proteomes" id="UP000494115"/>
    </source>
</evidence>
<organism evidence="1 2">
    <name type="scientific">Pararobbsia alpina</name>
    <dbReference type="NCBI Taxonomy" id="621374"/>
    <lineage>
        <taxon>Bacteria</taxon>
        <taxon>Pseudomonadati</taxon>
        <taxon>Pseudomonadota</taxon>
        <taxon>Betaproteobacteria</taxon>
        <taxon>Burkholderiales</taxon>
        <taxon>Burkholderiaceae</taxon>
        <taxon>Pararobbsia</taxon>
    </lineage>
</organism>
<evidence type="ECO:0008006" key="3">
    <source>
        <dbReference type="Google" id="ProtNLM"/>
    </source>
</evidence>
<dbReference type="AlphaFoldDB" id="A0A6S7CGW9"/>
<name>A0A6S7CGW9_9BURK</name>
<gene>
    <name evidence="1" type="ORF">LMG28138_06097</name>
</gene>